<evidence type="ECO:0000259" key="9">
    <source>
        <dbReference type="PROSITE" id="PS50853"/>
    </source>
</evidence>
<feature type="domain" description="Ig-like" evidence="8">
    <location>
        <begin position="354"/>
        <end position="447"/>
    </location>
</feature>
<evidence type="ECO:0000259" key="8">
    <source>
        <dbReference type="PROSITE" id="PS50835"/>
    </source>
</evidence>
<evidence type="ECO:0000313" key="11">
    <source>
        <dbReference type="Proteomes" id="UP001217089"/>
    </source>
</evidence>
<evidence type="ECO:0000256" key="5">
    <source>
        <dbReference type="ARBA" id="ARBA00023180"/>
    </source>
</evidence>
<reference evidence="10 11" key="1">
    <citation type="submission" date="2022-12" db="EMBL/GenBank/DDBJ databases">
        <title>Chromosome-level genome of Tegillarca granosa.</title>
        <authorList>
            <person name="Kim J."/>
        </authorList>
    </citation>
    <scope>NUCLEOTIDE SEQUENCE [LARGE SCALE GENOMIC DNA]</scope>
    <source>
        <strain evidence="10">Teg-2019</strain>
        <tissue evidence="10">Adductor muscle</tissue>
    </source>
</reference>
<dbReference type="InterPro" id="IPR051275">
    <property type="entry name" value="Cell_adhesion_signaling"/>
</dbReference>
<evidence type="ECO:0000256" key="7">
    <source>
        <dbReference type="SAM" id="Phobius"/>
    </source>
</evidence>
<evidence type="ECO:0000256" key="2">
    <source>
        <dbReference type="ARBA" id="ARBA00022737"/>
    </source>
</evidence>
<dbReference type="InterPro" id="IPR036179">
    <property type="entry name" value="Ig-like_dom_sf"/>
</dbReference>
<dbReference type="PROSITE" id="PS50835">
    <property type="entry name" value="IG_LIKE"/>
    <property type="match status" value="4"/>
</dbReference>
<keyword evidence="4" id="KW-1015">Disulfide bond</keyword>
<evidence type="ECO:0008006" key="12">
    <source>
        <dbReference type="Google" id="ProtNLM"/>
    </source>
</evidence>
<keyword evidence="7" id="KW-0812">Transmembrane</keyword>
<dbReference type="SMART" id="SM00409">
    <property type="entry name" value="IG"/>
    <property type="match status" value="3"/>
</dbReference>
<sequence>MDGGNPLATLNWTCEGINVQGVNANIQSSAISRYTVTLDTSYNGQTCACTASHQLWSGNKVVQSQPFIVHYPPTTNPVVSGYDGTFRYQNDVVTLTCIVSGGSPPATLSWTCNGLQSTVRQSISGTTVTSDIRVTMTKELNEKTCICHGRHSDIRYSPNVLSDRFIVYYPSSIPLVEISTETPFPWIEKGNGKLQCSVNDGNPPVSYEWSSAAGIISDQTSHILSLTSLTKDDNMKGYSCKVSNAYTIAKNLNVISRAKQLDVEYNPVVTVGLSPAYIRETDSFERPCTADSNPTSTITWTSNTSPSNAAILKLDDTVRNQTGDYACKAQAQSKGRHGLLSGQAVLKVIVQFPPTVHAILEQTGIIEGQTVYMYCLARGVPDQYTYGGWVQEYRNTIIRSAHDFMVSQNKQNITLSEVTHQNIGTYRCKVHNTITDKYGVLFQHGMTNLDIKSVFNSSEKFHTELNKTFEIRIPFFLNPLLQNVDTITLTKQNISQKERPDIKMNIGTTKLDIVFYGKAITVEGQEVIIQMIQFKSELQGNYTISIKNFDEGSISYFVFEVMLSDFKILSSTSDSVEVTWLAGNNGGHPQTFVISYHEKGKNKTLKTKNVTETLNKINYTLTISGLTSEREYSFSIYAYNRRGNSKHDLESLNPYLIATAKIDVSEKNGSDYNGMFIGVVIGFIVGVLGEGVVISILFWRKGNCNGINCRPGKTFDKDENQQRTQYEDVKNEIDRNDVYDGINTIRGGVANNQDSLSQHGEYESLGIRHESAAYQQIHYKVSLIRNNFSKCAHMTQYFYYIFITHKL</sequence>
<dbReference type="InterPro" id="IPR036116">
    <property type="entry name" value="FN3_sf"/>
</dbReference>
<dbReference type="Pfam" id="PF00041">
    <property type="entry name" value="fn3"/>
    <property type="match status" value="1"/>
</dbReference>
<keyword evidence="2" id="KW-0677">Repeat</keyword>
<dbReference type="InterPro" id="IPR013098">
    <property type="entry name" value="Ig_I-set"/>
</dbReference>
<accession>A0ABQ9EIL6</accession>
<keyword evidence="7" id="KW-1133">Transmembrane helix</keyword>
<dbReference type="PROSITE" id="PS50853">
    <property type="entry name" value="FN3"/>
    <property type="match status" value="1"/>
</dbReference>
<feature type="transmembrane region" description="Helical" evidence="7">
    <location>
        <begin position="675"/>
        <end position="699"/>
    </location>
</feature>
<gene>
    <name evidence="10" type="ORF">KUTeg_017312</name>
</gene>
<feature type="domain" description="Ig-like" evidence="8">
    <location>
        <begin position="66"/>
        <end position="162"/>
    </location>
</feature>
<dbReference type="InterPro" id="IPR013162">
    <property type="entry name" value="CD80_C2-set"/>
</dbReference>
<keyword evidence="5" id="KW-0325">Glycoprotein</keyword>
<dbReference type="InterPro" id="IPR003598">
    <property type="entry name" value="Ig_sub2"/>
</dbReference>
<dbReference type="InterPro" id="IPR003961">
    <property type="entry name" value="FN3_dom"/>
</dbReference>
<dbReference type="Gene3D" id="2.60.40.10">
    <property type="entry name" value="Immunoglobulins"/>
    <property type="match status" value="5"/>
</dbReference>
<feature type="domain" description="Fibronectin type-III" evidence="9">
    <location>
        <begin position="562"/>
        <end position="662"/>
    </location>
</feature>
<dbReference type="InterPro" id="IPR003599">
    <property type="entry name" value="Ig_sub"/>
</dbReference>
<dbReference type="CDD" id="cd00063">
    <property type="entry name" value="FN3"/>
    <property type="match status" value="1"/>
</dbReference>
<dbReference type="SMART" id="SM00408">
    <property type="entry name" value="IGc2"/>
    <property type="match status" value="3"/>
</dbReference>
<dbReference type="InterPro" id="IPR013783">
    <property type="entry name" value="Ig-like_fold"/>
</dbReference>
<keyword evidence="3 7" id="KW-0472">Membrane</keyword>
<organism evidence="10 11">
    <name type="scientific">Tegillarca granosa</name>
    <name type="common">Malaysian cockle</name>
    <name type="synonym">Anadara granosa</name>
    <dbReference type="NCBI Taxonomy" id="220873"/>
    <lineage>
        <taxon>Eukaryota</taxon>
        <taxon>Metazoa</taxon>
        <taxon>Spiralia</taxon>
        <taxon>Lophotrochozoa</taxon>
        <taxon>Mollusca</taxon>
        <taxon>Bivalvia</taxon>
        <taxon>Autobranchia</taxon>
        <taxon>Pteriomorphia</taxon>
        <taxon>Arcoida</taxon>
        <taxon>Arcoidea</taxon>
        <taxon>Arcidae</taxon>
        <taxon>Tegillarca</taxon>
    </lineage>
</organism>
<dbReference type="PANTHER" id="PTHR11640">
    <property type="entry name" value="NEPHRIN"/>
    <property type="match status" value="1"/>
</dbReference>
<dbReference type="Proteomes" id="UP001217089">
    <property type="component" value="Unassembled WGS sequence"/>
</dbReference>
<comment type="caution">
    <text evidence="10">The sequence shown here is derived from an EMBL/GenBank/DDBJ whole genome shotgun (WGS) entry which is preliminary data.</text>
</comment>
<dbReference type="Pfam" id="PF07679">
    <property type="entry name" value="I-set"/>
    <property type="match status" value="1"/>
</dbReference>
<dbReference type="SUPFAM" id="SSF48726">
    <property type="entry name" value="Immunoglobulin"/>
    <property type="match status" value="4"/>
</dbReference>
<evidence type="ECO:0000256" key="6">
    <source>
        <dbReference type="ARBA" id="ARBA00023319"/>
    </source>
</evidence>
<evidence type="ECO:0000256" key="4">
    <source>
        <dbReference type="ARBA" id="ARBA00023157"/>
    </source>
</evidence>
<name>A0ABQ9EIL6_TEGGR</name>
<dbReference type="InterPro" id="IPR007110">
    <property type="entry name" value="Ig-like_dom"/>
</dbReference>
<dbReference type="EMBL" id="JARBDR010000854">
    <property type="protein sequence ID" value="KAJ8305137.1"/>
    <property type="molecule type" value="Genomic_DNA"/>
</dbReference>
<proteinExistence type="predicted"/>
<feature type="domain" description="Ig-like" evidence="8">
    <location>
        <begin position="267"/>
        <end position="341"/>
    </location>
</feature>
<evidence type="ECO:0000313" key="10">
    <source>
        <dbReference type="EMBL" id="KAJ8305137.1"/>
    </source>
</evidence>
<dbReference type="Pfam" id="PF08205">
    <property type="entry name" value="C2-set_2"/>
    <property type="match status" value="1"/>
</dbReference>
<keyword evidence="11" id="KW-1185">Reference proteome</keyword>
<keyword evidence="6" id="KW-0393">Immunoglobulin domain</keyword>
<feature type="domain" description="Ig-like" evidence="8">
    <location>
        <begin position="174"/>
        <end position="256"/>
    </location>
</feature>
<protein>
    <recommendedName>
        <fullName evidence="12">Nephrin/kirre</fullName>
    </recommendedName>
</protein>
<comment type="subcellular location">
    <subcellularLocation>
        <location evidence="1">Membrane</location>
        <topology evidence="1">Single-pass type I membrane protein</topology>
    </subcellularLocation>
</comment>
<evidence type="ECO:0000256" key="1">
    <source>
        <dbReference type="ARBA" id="ARBA00004479"/>
    </source>
</evidence>
<dbReference type="PANTHER" id="PTHR11640:SF164">
    <property type="entry name" value="MAM DOMAIN-CONTAINING GLYCOSYLPHOSPHATIDYLINOSITOL ANCHOR PROTEIN 1"/>
    <property type="match status" value="1"/>
</dbReference>
<dbReference type="SUPFAM" id="SSF49265">
    <property type="entry name" value="Fibronectin type III"/>
    <property type="match status" value="1"/>
</dbReference>
<dbReference type="SMART" id="SM00060">
    <property type="entry name" value="FN3"/>
    <property type="match status" value="1"/>
</dbReference>
<evidence type="ECO:0000256" key="3">
    <source>
        <dbReference type="ARBA" id="ARBA00023136"/>
    </source>
</evidence>
<dbReference type="Pfam" id="PF13895">
    <property type="entry name" value="Ig_2"/>
    <property type="match status" value="1"/>
</dbReference>